<proteinExistence type="predicted"/>
<dbReference type="AlphaFoldDB" id="K1SDQ6"/>
<sequence length="40" mass="4620">MGMTNAMYDSQLMSNVVSASYDTWTELLDNDKLLNEQYKV</sequence>
<organism evidence="1">
    <name type="scientific">human gut metagenome</name>
    <dbReference type="NCBI Taxonomy" id="408170"/>
    <lineage>
        <taxon>unclassified sequences</taxon>
        <taxon>metagenomes</taxon>
        <taxon>organismal metagenomes</taxon>
    </lineage>
</organism>
<gene>
    <name evidence="1" type="ORF">OBE_11462</name>
</gene>
<accession>K1SDQ6</accession>
<reference evidence="1" key="1">
    <citation type="journal article" date="2013" name="Environ. Microbiol.">
        <title>Microbiota from the distal guts of lean and obese adolescents exhibit partial functional redundancy besides clear differences in community structure.</title>
        <authorList>
            <person name="Ferrer M."/>
            <person name="Ruiz A."/>
            <person name="Lanza F."/>
            <person name="Haange S.B."/>
            <person name="Oberbach A."/>
            <person name="Till H."/>
            <person name="Bargiela R."/>
            <person name="Campoy C."/>
            <person name="Segura M.T."/>
            <person name="Richter M."/>
            <person name="von Bergen M."/>
            <person name="Seifert J."/>
            <person name="Suarez A."/>
        </authorList>
    </citation>
    <scope>NUCLEOTIDE SEQUENCE</scope>
</reference>
<name>K1SDQ6_9ZZZZ</name>
<feature type="non-terminal residue" evidence="1">
    <location>
        <position position="40"/>
    </location>
</feature>
<comment type="caution">
    <text evidence="1">The sequence shown here is derived from an EMBL/GenBank/DDBJ whole genome shotgun (WGS) entry which is preliminary data.</text>
</comment>
<evidence type="ECO:0000313" key="1">
    <source>
        <dbReference type="EMBL" id="EKC55643.1"/>
    </source>
</evidence>
<dbReference type="EMBL" id="AJWZ01007894">
    <property type="protein sequence ID" value="EKC55643.1"/>
    <property type="molecule type" value="Genomic_DNA"/>
</dbReference>
<protein>
    <submittedName>
        <fullName evidence="1">Uncharacterized protein</fullName>
    </submittedName>
</protein>